<dbReference type="OrthoDB" id="7762865at2759"/>
<dbReference type="InterPro" id="IPR013087">
    <property type="entry name" value="Znf_C2H2_type"/>
</dbReference>
<dbReference type="InParanoid" id="B0XIJ1"/>
<keyword evidence="3" id="KW-0677">Repeat</keyword>
<dbReference type="VEuPathDB" id="VectorBase:CPIJ019191"/>
<feature type="domain" description="C2H2-type" evidence="12">
    <location>
        <begin position="319"/>
        <end position="346"/>
    </location>
</feature>
<keyword evidence="8" id="KW-0804">Transcription</keyword>
<dbReference type="EMBL" id="DS233313">
    <property type="protein sequence ID" value="EDS29390.1"/>
    <property type="molecule type" value="Genomic_DNA"/>
</dbReference>
<evidence type="ECO:0000256" key="3">
    <source>
        <dbReference type="ARBA" id="ARBA00022737"/>
    </source>
</evidence>
<dbReference type="Pfam" id="PF00096">
    <property type="entry name" value="zf-C2H2"/>
    <property type="match status" value="3"/>
</dbReference>
<evidence type="ECO:0000256" key="7">
    <source>
        <dbReference type="ARBA" id="ARBA00023125"/>
    </source>
</evidence>
<evidence type="ECO:0000313" key="14">
    <source>
        <dbReference type="EMBL" id="EDS29390.1"/>
    </source>
</evidence>
<feature type="domain" description="C2H2-type" evidence="12">
    <location>
        <begin position="233"/>
        <end position="260"/>
    </location>
</feature>
<dbReference type="AlphaFoldDB" id="B0XIJ1"/>
<dbReference type="SUPFAM" id="SSF57716">
    <property type="entry name" value="Glucocorticoid receptor-like (DNA-binding domain)"/>
    <property type="match status" value="1"/>
</dbReference>
<keyword evidence="16" id="KW-1185">Reference proteome</keyword>
<reference evidence="14" key="1">
    <citation type="submission" date="2007-03" db="EMBL/GenBank/DDBJ databases">
        <title>Annotation of Culex pipiens quinquefasciatus.</title>
        <authorList>
            <consortium name="The Broad Institute Genome Sequencing Platform"/>
            <person name="Atkinson P.W."/>
            <person name="Hemingway J."/>
            <person name="Christensen B.M."/>
            <person name="Higgs S."/>
            <person name="Kodira C."/>
            <person name="Hannick L."/>
            <person name="Megy K."/>
            <person name="O'Leary S."/>
            <person name="Pearson M."/>
            <person name="Haas B.J."/>
            <person name="Mauceli E."/>
            <person name="Wortman J.R."/>
            <person name="Lee N.H."/>
            <person name="Guigo R."/>
            <person name="Stanke M."/>
            <person name="Alvarado L."/>
            <person name="Amedeo P."/>
            <person name="Antoine C.H."/>
            <person name="Arensburger P."/>
            <person name="Bidwell S.L."/>
            <person name="Crawford M."/>
            <person name="Camaro F."/>
            <person name="Devon K."/>
            <person name="Engels R."/>
            <person name="Hammond M."/>
            <person name="Howarth C."/>
            <person name="Koehrsen M."/>
            <person name="Lawson D."/>
            <person name="Montgomery P."/>
            <person name="Nene V."/>
            <person name="Nusbaum C."/>
            <person name="Puiu D."/>
            <person name="Romero-Severson J."/>
            <person name="Severson D.W."/>
            <person name="Shumway M."/>
            <person name="Sisk P."/>
            <person name="Stolte C."/>
            <person name="Zeng Q."/>
            <person name="Eisenstadt E."/>
            <person name="Fraser-Liggett C."/>
            <person name="Strausberg R."/>
            <person name="Galagan J."/>
            <person name="Birren B."/>
            <person name="Collins F.H."/>
        </authorList>
    </citation>
    <scope>NUCLEOTIDE SEQUENCE [LARGE SCALE GENOMIC DNA]</scope>
    <source>
        <strain evidence="14">JHB</strain>
    </source>
</reference>
<keyword evidence="2 11" id="KW-0479">Metal-binding</keyword>
<dbReference type="InterPro" id="IPR012934">
    <property type="entry name" value="Znf_AD"/>
</dbReference>
<dbReference type="EnsemblMetazoa" id="CPIJ019191-RA">
    <property type="protein sequence ID" value="CPIJ019191-PA"/>
    <property type="gene ID" value="CPIJ019191"/>
</dbReference>
<evidence type="ECO:0000256" key="9">
    <source>
        <dbReference type="ARBA" id="ARBA00023242"/>
    </source>
</evidence>
<dbReference type="PROSITE" id="PS00028">
    <property type="entry name" value="ZINC_FINGER_C2H2_1"/>
    <property type="match status" value="4"/>
</dbReference>
<feature type="binding site" evidence="11">
    <location>
        <position position="6"/>
    </location>
    <ligand>
        <name>Zn(2+)</name>
        <dbReference type="ChEBI" id="CHEBI:29105"/>
    </ligand>
</feature>
<dbReference type="GO" id="GO:0005634">
    <property type="term" value="C:nucleus"/>
    <property type="evidence" value="ECO:0007669"/>
    <property type="project" value="UniProtKB-SubCell"/>
</dbReference>
<feature type="domain" description="C2H2-type" evidence="12">
    <location>
        <begin position="289"/>
        <end position="316"/>
    </location>
</feature>
<dbReference type="SMART" id="SM00868">
    <property type="entry name" value="zf-AD"/>
    <property type="match status" value="1"/>
</dbReference>
<evidence type="ECO:0000256" key="4">
    <source>
        <dbReference type="ARBA" id="ARBA00022771"/>
    </source>
</evidence>
<keyword evidence="4 10" id="KW-0863">Zinc-finger</keyword>
<dbReference type="SUPFAM" id="SSF57667">
    <property type="entry name" value="beta-beta-alpha zinc fingers"/>
    <property type="match status" value="2"/>
</dbReference>
<feature type="binding site" evidence="11">
    <location>
        <position position="64"/>
    </location>
    <ligand>
        <name>Zn(2+)</name>
        <dbReference type="ChEBI" id="CHEBI:29105"/>
    </ligand>
</feature>
<organism>
    <name type="scientific">Culex quinquefasciatus</name>
    <name type="common">Southern house mosquito</name>
    <name type="synonym">Culex pungens</name>
    <dbReference type="NCBI Taxonomy" id="7176"/>
    <lineage>
        <taxon>Eukaryota</taxon>
        <taxon>Metazoa</taxon>
        <taxon>Ecdysozoa</taxon>
        <taxon>Arthropoda</taxon>
        <taxon>Hexapoda</taxon>
        <taxon>Insecta</taxon>
        <taxon>Pterygota</taxon>
        <taxon>Neoptera</taxon>
        <taxon>Endopterygota</taxon>
        <taxon>Diptera</taxon>
        <taxon>Nematocera</taxon>
        <taxon>Culicoidea</taxon>
        <taxon>Culicidae</taxon>
        <taxon>Culicinae</taxon>
        <taxon>Culicini</taxon>
        <taxon>Culex</taxon>
        <taxon>Culex</taxon>
    </lineage>
</organism>
<dbReference type="HOGENOM" id="CLU_002678_94_3_1"/>
<evidence type="ECO:0000256" key="10">
    <source>
        <dbReference type="PROSITE-ProRule" id="PRU00042"/>
    </source>
</evidence>
<evidence type="ECO:0000256" key="6">
    <source>
        <dbReference type="ARBA" id="ARBA00023015"/>
    </source>
</evidence>
<dbReference type="GO" id="GO:0003677">
    <property type="term" value="F:DNA binding"/>
    <property type="evidence" value="ECO:0007669"/>
    <property type="project" value="UniProtKB-KW"/>
</dbReference>
<dbReference type="PANTHER" id="PTHR16515:SF49">
    <property type="entry name" value="GASTRULA ZINC FINGER PROTEIN XLCGF49.1-LIKE-RELATED"/>
    <property type="match status" value="1"/>
</dbReference>
<dbReference type="Proteomes" id="UP000002320">
    <property type="component" value="Unassembled WGS sequence"/>
</dbReference>
<gene>
    <name evidence="15" type="primary">6053359</name>
    <name evidence="14" type="ORF">CpipJ_CPIJ019191</name>
</gene>
<keyword evidence="7" id="KW-0238">DNA-binding</keyword>
<feature type="domain" description="ZAD" evidence="13">
    <location>
        <begin position="4"/>
        <end position="88"/>
    </location>
</feature>
<evidence type="ECO:0000256" key="1">
    <source>
        <dbReference type="ARBA" id="ARBA00004123"/>
    </source>
</evidence>
<evidence type="ECO:0000256" key="11">
    <source>
        <dbReference type="PROSITE-ProRule" id="PRU01263"/>
    </source>
</evidence>
<evidence type="ECO:0000256" key="8">
    <source>
        <dbReference type="ARBA" id="ARBA00023163"/>
    </source>
</evidence>
<dbReference type="PROSITE" id="PS51915">
    <property type="entry name" value="ZAD"/>
    <property type="match status" value="1"/>
</dbReference>
<accession>B0XIJ1</accession>
<evidence type="ECO:0000313" key="15">
    <source>
        <dbReference type="EnsemblMetazoa" id="CPIJ019191-PA"/>
    </source>
</evidence>
<dbReference type="InterPro" id="IPR036236">
    <property type="entry name" value="Znf_C2H2_sf"/>
</dbReference>
<name>B0XIJ1_CULQU</name>
<dbReference type="Gene3D" id="3.40.1800.20">
    <property type="match status" value="1"/>
</dbReference>
<reference evidence="15" key="2">
    <citation type="submission" date="2021-02" db="UniProtKB">
        <authorList>
            <consortium name="EnsemblMetazoa"/>
        </authorList>
    </citation>
    <scope>IDENTIFICATION</scope>
    <source>
        <strain evidence="15">JHB</strain>
    </source>
</reference>
<keyword evidence="5 11" id="KW-0862">Zinc</keyword>
<dbReference type="GO" id="GO:0000122">
    <property type="term" value="P:negative regulation of transcription by RNA polymerase II"/>
    <property type="evidence" value="ECO:0007669"/>
    <property type="project" value="UniProtKB-ARBA"/>
</dbReference>
<evidence type="ECO:0000259" key="12">
    <source>
        <dbReference type="PROSITE" id="PS50157"/>
    </source>
</evidence>
<dbReference type="KEGG" id="cqu:CpipJ_CPIJ019191"/>
<evidence type="ECO:0000259" key="13">
    <source>
        <dbReference type="PROSITE" id="PS51915"/>
    </source>
</evidence>
<feature type="binding site" evidence="11">
    <location>
        <position position="61"/>
    </location>
    <ligand>
        <name>Zn(2+)</name>
        <dbReference type="ChEBI" id="CHEBI:29105"/>
    </ligand>
</feature>
<dbReference type="SMART" id="SM00355">
    <property type="entry name" value="ZnF_C2H2"/>
    <property type="match status" value="5"/>
</dbReference>
<dbReference type="eggNOG" id="KOG1721">
    <property type="taxonomic scope" value="Eukaryota"/>
</dbReference>
<dbReference type="GO" id="GO:0008270">
    <property type="term" value="F:zinc ion binding"/>
    <property type="evidence" value="ECO:0007669"/>
    <property type="project" value="UniProtKB-UniRule"/>
</dbReference>
<evidence type="ECO:0000256" key="2">
    <source>
        <dbReference type="ARBA" id="ARBA00022723"/>
    </source>
</evidence>
<dbReference type="Gene3D" id="3.30.160.60">
    <property type="entry name" value="Classic Zinc Finger"/>
    <property type="match status" value="3"/>
</dbReference>
<keyword evidence="9" id="KW-0539">Nucleus</keyword>
<dbReference type="VEuPathDB" id="VectorBase:CQUJHB013546"/>
<feature type="domain" description="C2H2-type" evidence="12">
    <location>
        <begin position="261"/>
        <end position="288"/>
    </location>
</feature>
<evidence type="ECO:0000256" key="5">
    <source>
        <dbReference type="ARBA" id="ARBA00022833"/>
    </source>
</evidence>
<dbReference type="PANTHER" id="PTHR16515">
    <property type="entry name" value="PR DOMAIN ZINC FINGER PROTEIN"/>
    <property type="match status" value="1"/>
</dbReference>
<keyword evidence="6" id="KW-0805">Transcription regulation</keyword>
<feature type="binding site" evidence="11">
    <location>
        <position position="9"/>
    </location>
    <ligand>
        <name>Zn(2+)</name>
        <dbReference type="ChEBI" id="CHEBI:29105"/>
    </ligand>
</feature>
<sequence length="360" mass="41021">MASICCRLCLLNCSDLLPIRKLTVNSNGANAPPVTPALSQLIDSYLSIEPANEGTIDTYICTGCRNAIADWHWFREACLQNDSVYLEMVQDLETNGDHFEVEVKQEIEMVLDSEESGDEDAGAVEVKQEIEVGEREFSENILAEPEEEVKQGKEVELELEDMLIEPIDPSPNEKLDGPKKLLIQKRLPVKKKLGRPRLLQGRKIPIPQICQLCGKLVKGLTAHMKMHTKERIHQCPHCPKNFYIKSNFEVHVNIHTKEKKFTCSVCDKVFYRSDSLKQHLMSHTKELNIKCPYCPKTYGTRAGIIKHRKTHSHIQTPEIECVGCERMFYTKYQMYEHAVVHMTTKPGKKSSESPEDDGGR</sequence>
<dbReference type="STRING" id="7176.B0XIJ1"/>
<dbReference type="Pfam" id="PF07776">
    <property type="entry name" value="zf-AD"/>
    <property type="match status" value="1"/>
</dbReference>
<protein>
    <submittedName>
        <fullName evidence="14 15">SpZ12-1</fullName>
    </submittedName>
</protein>
<comment type="subcellular location">
    <subcellularLocation>
        <location evidence="1">Nucleus</location>
    </subcellularLocation>
</comment>
<proteinExistence type="predicted"/>
<dbReference type="OMA" id="HEFRERC"/>
<dbReference type="InterPro" id="IPR050331">
    <property type="entry name" value="Zinc_finger"/>
</dbReference>
<dbReference type="PROSITE" id="PS50157">
    <property type="entry name" value="ZINC_FINGER_C2H2_2"/>
    <property type="match status" value="4"/>
</dbReference>
<dbReference type="FunFam" id="3.30.160.60:FF:001465">
    <property type="entry name" value="Zinc finger protein 560"/>
    <property type="match status" value="1"/>
</dbReference>
<evidence type="ECO:0000313" key="16">
    <source>
        <dbReference type="Proteomes" id="UP000002320"/>
    </source>
</evidence>